<dbReference type="Proteomes" id="UP000503447">
    <property type="component" value="Chromosome"/>
</dbReference>
<dbReference type="AlphaFoldDB" id="A0A6M5Z029"/>
<dbReference type="KEGG" id="ftj:FTUN_7110"/>
<organism evidence="1 2">
    <name type="scientific">Frigoriglobus tundricola</name>
    <dbReference type="NCBI Taxonomy" id="2774151"/>
    <lineage>
        <taxon>Bacteria</taxon>
        <taxon>Pseudomonadati</taxon>
        <taxon>Planctomycetota</taxon>
        <taxon>Planctomycetia</taxon>
        <taxon>Gemmatales</taxon>
        <taxon>Gemmataceae</taxon>
        <taxon>Frigoriglobus</taxon>
    </lineage>
</organism>
<sequence length="207" mass="22631">MDTELLVVDRIDDGHQLLIELVRSGLDVSAAAWVKTSEEGLWFLYIGSPSVTAGNLADAYRSVYACLRHIPNSSIEMSEVKLVHASNPIVRELAAIRDRYPGVRLGTRFGGKRLGSVAVEDVYVYPRIMPGMTRDEVIHTVTGLMNRTGVARPSVVSLRDGSVIRGVPYGLEVNRQTGQQTVLVIKIQDDADGSTRTVPADEVSNIQ</sequence>
<protein>
    <submittedName>
        <fullName evidence="1">Uncharacterized protein</fullName>
    </submittedName>
</protein>
<keyword evidence="2" id="KW-1185">Reference proteome</keyword>
<reference evidence="2" key="1">
    <citation type="submission" date="2020-05" db="EMBL/GenBank/DDBJ databases">
        <title>Frigoriglobus tundricola gen. nov., sp. nov., a psychrotolerant cellulolytic planctomycete of the family Gemmataceae with two divergent copies of 16S rRNA gene.</title>
        <authorList>
            <person name="Kulichevskaya I.S."/>
            <person name="Ivanova A.A."/>
            <person name="Naumoff D.G."/>
            <person name="Beletsky A.V."/>
            <person name="Rijpstra W.I.C."/>
            <person name="Sinninghe Damste J.S."/>
            <person name="Mardanov A.V."/>
            <person name="Ravin N.V."/>
            <person name="Dedysh S.N."/>
        </authorList>
    </citation>
    <scope>NUCLEOTIDE SEQUENCE [LARGE SCALE GENOMIC DNA]</scope>
    <source>
        <strain evidence="2">PL17</strain>
    </source>
</reference>
<evidence type="ECO:0000313" key="1">
    <source>
        <dbReference type="EMBL" id="QJW99498.1"/>
    </source>
</evidence>
<gene>
    <name evidence="1" type="ORF">FTUN_7110</name>
</gene>
<accession>A0A6M5Z029</accession>
<proteinExistence type="predicted"/>
<evidence type="ECO:0000313" key="2">
    <source>
        <dbReference type="Proteomes" id="UP000503447"/>
    </source>
</evidence>
<name>A0A6M5Z029_9BACT</name>
<dbReference type="EMBL" id="CP053452">
    <property type="protein sequence ID" value="QJW99498.1"/>
    <property type="molecule type" value="Genomic_DNA"/>
</dbReference>